<sequence>MWDCVRVIDCIIEGVICKEGHEMDYKGMCYKNEKFIYYAPT</sequence>
<dbReference type="EMBL" id="JRYO01000094">
    <property type="protein sequence ID" value="KHE92743.1"/>
    <property type="molecule type" value="Genomic_DNA"/>
</dbReference>
<comment type="caution">
    <text evidence="1">The sequence shown here is derived from an EMBL/GenBank/DDBJ whole genome shotgun (WGS) entry which is preliminary data.</text>
</comment>
<dbReference type="AlphaFoldDB" id="A0A0B0ENT4"/>
<name>A0A0B0ENT4_9BACT</name>
<reference evidence="1 2" key="1">
    <citation type="submission" date="2014-10" db="EMBL/GenBank/DDBJ databases">
        <title>Draft genome of anammox bacterium scalindua brodae, obtained using differential coverage binning of sequence data from two enrichment reactors.</title>
        <authorList>
            <person name="Speth D.R."/>
            <person name="Russ L."/>
            <person name="Kartal B."/>
            <person name="Op den Camp H.J."/>
            <person name="Dutilh B.E."/>
            <person name="Jetten M.S."/>
        </authorList>
    </citation>
    <scope>NUCLEOTIDE SEQUENCE [LARGE SCALE GENOMIC DNA]</scope>
    <source>
        <strain evidence="1">RU1</strain>
    </source>
</reference>
<gene>
    <name evidence="1" type="ORF">SCABRO_01499</name>
</gene>
<feature type="non-terminal residue" evidence="1">
    <location>
        <position position="41"/>
    </location>
</feature>
<dbReference type="Proteomes" id="UP000030652">
    <property type="component" value="Unassembled WGS sequence"/>
</dbReference>
<evidence type="ECO:0000313" key="2">
    <source>
        <dbReference type="Proteomes" id="UP000030652"/>
    </source>
</evidence>
<organism evidence="1 2">
    <name type="scientific">Candidatus Scalindua brodae</name>
    <dbReference type="NCBI Taxonomy" id="237368"/>
    <lineage>
        <taxon>Bacteria</taxon>
        <taxon>Pseudomonadati</taxon>
        <taxon>Planctomycetota</taxon>
        <taxon>Candidatus Brocadiia</taxon>
        <taxon>Candidatus Brocadiales</taxon>
        <taxon>Candidatus Scalinduaceae</taxon>
        <taxon>Candidatus Scalindua</taxon>
    </lineage>
</organism>
<accession>A0A0B0ENT4</accession>
<evidence type="ECO:0000313" key="1">
    <source>
        <dbReference type="EMBL" id="KHE92743.1"/>
    </source>
</evidence>
<proteinExistence type="predicted"/>
<protein>
    <submittedName>
        <fullName evidence="1">Uncharacterized protein</fullName>
    </submittedName>
</protein>